<name>A0AA35LUG8_9HYPO</name>
<organism evidence="1 2">
    <name type="scientific">Clonostachys chloroleuca</name>
    <dbReference type="NCBI Taxonomy" id="1926264"/>
    <lineage>
        <taxon>Eukaryota</taxon>
        <taxon>Fungi</taxon>
        <taxon>Dikarya</taxon>
        <taxon>Ascomycota</taxon>
        <taxon>Pezizomycotina</taxon>
        <taxon>Sordariomycetes</taxon>
        <taxon>Hypocreomycetidae</taxon>
        <taxon>Hypocreales</taxon>
        <taxon>Bionectriaceae</taxon>
        <taxon>Clonostachys</taxon>
    </lineage>
</organism>
<dbReference type="AlphaFoldDB" id="A0AA35LUG8"/>
<protein>
    <recommendedName>
        <fullName evidence="3">Transcription factor domain-containing protein</fullName>
    </recommendedName>
</protein>
<dbReference type="EMBL" id="CABFNP030000690">
    <property type="protein sequence ID" value="CAI6078997.1"/>
    <property type="molecule type" value="Genomic_DNA"/>
</dbReference>
<keyword evidence="2" id="KW-1185">Reference proteome</keyword>
<evidence type="ECO:0008006" key="3">
    <source>
        <dbReference type="Google" id="ProtNLM"/>
    </source>
</evidence>
<comment type="caution">
    <text evidence="1">The sequence shown here is derived from an EMBL/GenBank/DDBJ whole genome shotgun (WGS) entry which is preliminary data.</text>
</comment>
<proteinExistence type="predicted"/>
<accession>A0AA35LUG8</accession>
<dbReference type="Proteomes" id="UP001160390">
    <property type="component" value="Unassembled WGS sequence"/>
</dbReference>
<gene>
    <name evidence="1" type="ORF">CCHLO57077_00015223</name>
</gene>
<reference evidence="1" key="1">
    <citation type="submission" date="2023-01" db="EMBL/GenBank/DDBJ databases">
        <authorList>
            <person name="Piombo E."/>
        </authorList>
    </citation>
    <scope>NUCLEOTIDE SEQUENCE</scope>
</reference>
<evidence type="ECO:0000313" key="2">
    <source>
        <dbReference type="Proteomes" id="UP001160390"/>
    </source>
</evidence>
<evidence type="ECO:0000313" key="1">
    <source>
        <dbReference type="EMBL" id="CAI6078997.1"/>
    </source>
</evidence>
<sequence length="385" mass="43804">MANHCYKLNQSFRDTTYFDTVNHQKWASTYLLALAFHQIGNSNLWRMLEVEAMQVIRLLEVHHIVSYAGLDVIEAQLRKKAFWLMFYDYIHQLHNLRNERIMYLDHVILRDIKLEDLMPAPLDDEYITSNGIATCPEDVAANSLTAGFNIHSRIFAAALEAPGVLFNFPCSCARPQESQSQDTNVKEQLHHLKHMLDTLPPAYRPWNKKATLIESTPEHKDVGDVQREAIRVNIHVTHLWLQSIMLDRIDAIAEEQQLLAFSPHGSGDRLALGSGSSPSLQSIAPHSTSWDKREDICRQLLYSLHSFSHSALEPNGLSLVYKVRDVAVPLLACPDGRERRAKEYLSEFASLLSVLDVNQKANSLILQSWIDTSRDKSITSLPTQD</sequence>